<keyword evidence="4" id="KW-1185">Reference proteome</keyword>
<gene>
    <name evidence="3" type="ORF">NOX80_00645</name>
</gene>
<feature type="domain" description="HMA" evidence="2">
    <location>
        <begin position="26"/>
        <end position="92"/>
    </location>
</feature>
<dbReference type="Pfam" id="PF00403">
    <property type="entry name" value="HMA"/>
    <property type="match status" value="1"/>
</dbReference>
<dbReference type="EMBL" id="CP101751">
    <property type="protein sequence ID" value="UUC45734.1"/>
    <property type="molecule type" value="Genomic_DNA"/>
</dbReference>
<dbReference type="InterPro" id="IPR036163">
    <property type="entry name" value="HMA_dom_sf"/>
</dbReference>
<accession>A0ABY5ISV5</accession>
<feature type="chain" id="PRO_5047508824" evidence="1">
    <location>
        <begin position="20"/>
        <end position="112"/>
    </location>
</feature>
<evidence type="ECO:0000256" key="1">
    <source>
        <dbReference type="SAM" id="SignalP"/>
    </source>
</evidence>
<organism evidence="3 4">
    <name type="scientific">Flavobacterium cerinum</name>
    <dbReference type="NCBI Taxonomy" id="2502784"/>
    <lineage>
        <taxon>Bacteria</taxon>
        <taxon>Pseudomonadati</taxon>
        <taxon>Bacteroidota</taxon>
        <taxon>Flavobacteriia</taxon>
        <taxon>Flavobacteriales</taxon>
        <taxon>Flavobacteriaceae</taxon>
        <taxon>Flavobacterium</taxon>
    </lineage>
</organism>
<name>A0ABY5ISV5_9FLAO</name>
<protein>
    <submittedName>
        <fullName evidence="3">Heavy-metal-associated domain-containing protein</fullName>
    </submittedName>
</protein>
<proteinExistence type="predicted"/>
<evidence type="ECO:0000313" key="3">
    <source>
        <dbReference type="EMBL" id="UUC45734.1"/>
    </source>
</evidence>
<evidence type="ECO:0000259" key="2">
    <source>
        <dbReference type="PROSITE" id="PS50846"/>
    </source>
</evidence>
<feature type="signal peptide" evidence="1">
    <location>
        <begin position="1"/>
        <end position="19"/>
    </location>
</feature>
<dbReference type="CDD" id="cd00371">
    <property type="entry name" value="HMA"/>
    <property type="match status" value="1"/>
</dbReference>
<reference evidence="3" key="1">
    <citation type="submission" date="2022-07" db="EMBL/GenBank/DDBJ databases">
        <title>Isolation, identification, and degradation of a PFOSA degrading strain from sewage treatment plant.</title>
        <authorList>
            <person name="Zhang L."/>
            <person name="Huo Y."/>
        </authorList>
    </citation>
    <scope>NUCLEOTIDE SEQUENCE</scope>
    <source>
        <strain evidence="3">C1</strain>
    </source>
</reference>
<dbReference type="SUPFAM" id="SSF55008">
    <property type="entry name" value="HMA, heavy metal-associated domain"/>
    <property type="match status" value="1"/>
</dbReference>
<dbReference type="Proteomes" id="UP001059844">
    <property type="component" value="Chromosome"/>
</dbReference>
<evidence type="ECO:0000313" key="4">
    <source>
        <dbReference type="Proteomes" id="UP001059844"/>
    </source>
</evidence>
<dbReference type="PROSITE" id="PS50846">
    <property type="entry name" value="HMA_2"/>
    <property type="match status" value="1"/>
</dbReference>
<dbReference type="InterPro" id="IPR006121">
    <property type="entry name" value="HMA_dom"/>
</dbReference>
<keyword evidence="1" id="KW-0732">Signal</keyword>
<sequence length="112" mass="12401">MKKIIVVLLLSIVGFSAQAQEKKNKNAKHDIAVKGNCEMCKKRIEKAAYAVPGVKSAIWTADNQSLHVIMNEEKATPLQIQESIAKAGHDTETVKATTDDYGKLHSCCQYER</sequence>
<dbReference type="Gene3D" id="3.30.70.100">
    <property type="match status" value="1"/>
</dbReference>
<dbReference type="RefSeq" id="WP_256551421.1">
    <property type="nucleotide sequence ID" value="NZ_CP101751.1"/>
</dbReference>